<evidence type="ECO:0000259" key="3">
    <source>
        <dbReference type="PROSITE" id="PS50158"/>
    </source>
</evidence>
<dbReference type="PROSITE" id="PS50158">
    <property type="entry name" value="ZF_CCHC"/>
    <property type="match status" value="1"/>
</dbReference>
<dbReference type="InterPro" id="IPR001878">
    <property type="entry name" value="Znf_CCHC"/>
</dbReference>
<dbReference type="GO" id="GO:0003676">
    <property type="term" value="F:nucleic acid binding"/>
    <property type="evidence" value="ECO:0007669"/>
    <property type="project" value="InterPro"/>
</dbReference>
<keyword evidence="1" id="KW-0863">Zinc-finger</keyword>
<evidence type="ECO:0000256" key="2">
    <source>
        <dbReference type="SAM" id="MobiDB-lite"/>
    </source>
</evidence>
<evidence type="ECO:0000313" key="4">
    <source>
        <dbReference type="EMBL" id="KAH7943170.1"/>
    </source>
</evidence>
<feature type="compositionally biased region" description="Basic and acidic residues" evidence="2">
    <location>
        <begin position="416"/>
        <end position="425"/>
    </location>
</feature>
<accession>A0A9D4PHL4</accession>
<dbReference type="VEuPathDB" id="VectorBase:RSAN_028287"/>
<gene>
    <name evidence="4" type="ORF">HPB52_005959</name>
</gene>
<evidence type="ECO:0000256" key="1">
    <source>
        <dbReference type="PROSITE-ProRule" id="PRU00047"/>
    </source>
</evidence>
<feature type="region of interest" description="Disordered" evidence="2">
    <location>
        <begin position="1"/>
        <end position="84"/>
    </location>
</feature>
<feature type="domain" description="CCHC-type" evidence="3">
    <location>
        <begin position="264"/>
        <end position="279"/>
    </location>
</feature>
<proteinExistence type="predicted"/>
<feature type="compositionally biased region" description="Acidic residues" evidence="2">
    <location>
        <begin position="1"/>
        <end position="16"/>
    </location>
</feature>
<keyword evidence="5" id="KW-1185">Reference proteome</keyword>
<keyword evidence="1" id="KW-0479">Metal-binding</keyword>
<name>A0A9D4PHL4_RHISA</name>
<feature type="compositionally biased region" description="Polar residues" evidence="2">
    <location>
        <begin position="63"/>
        <end position="84"/>
    </location>
</feature>
<dbReference type="GO" id="GO:0008270">
    <property type="term" value="F:zinc ion binding"/>
    <property type="evidence" value="ECO:0007669"/>
    <property type="project" value="UniProtKB-KW"/>
</dbReference>
<feature type="compositionally biased region" description="Low complexity" evidence="2">
    <location>
        <begin position="376"/>
        <end position="386"/>
    </location>
</feature>
<dbReference type="AlphaFoldDB" id="A0A9D4PHL4"/>
<keyword evidence="1" id="KW-0862">Zinc</keyword>
<feature type="compositionally biased region" description="Basic residues" evidence="2">
    <location>
        <begin position="363"/>
        <end position="375"/>
    </location>
</feature>
<feature type="region of interest" description="Disordered" evidence="2">
    <location>
        <begin position="455"/>
        <end position="505"/>
    </location>
</feature>
<dbReference type="Proteomes" id="UP000821837">
    <property type="component" value="Unassembled WGS sequence"/>
</dbReference>
<organism evidence="4 5">
    <name type="scientific">Rhipicephalus sanguineus</name>
    <name type="common">Brown dog tick</name>
    <name type="synonym">Ixodes sanguineus</name>
    <dbReference type="NCBI Taxonomy" id="34632"/>
    <lineage>
        <taxon>Eukaryota</taxon>
        <taxon>Metazoa</taxon>
        <taxon>Ecdysozoa</taxon>
        <taxon>Arthropoda</taxon>
        <taxon>Chelicerata</taxon>
        <taxon>Arachnida</taxon>
        <taxon>Acari</taxon>
        <taxon>Parasitiformes</taxon>
        <taxon>Ixodida</taxon>
        <taxon>Ixodoidea</taxon>
        <taxon>Ixodidae</taxon>
        <taxon>Rhipicephalinae</taxon>
        <taxon>Rhipicephalus</taxon>
        <taxon>Rhipicephalus</taxon>
    </lineage>
</organism>
<feature type="compositionally biased region" description="Basic and acidic residues" evidence="2">
    <location>
        <begin position="346"/>
        <end position="356"/>
    </location>
</feature>
<feature type="compositionally biased region" description="Basic and acidic residues" evidence="2">
    <location>
        <begin position="482"/>
        <end position="492"/>
    </location>
</feature>
<dbReference type="EMBL" id="JABSTV010001253">
    <property type="protein sequence ID" value="KAH7943170.1"/>
    <property type="molecule type" value="Genomic_DNA"/>
</dbReference>
<evidence type="ECO:0000313" key="5">
    <source>
        <dbReference type="Proteomes" id="UP000821837"/>
    </source>
</evidence>
<dbReference type="SMART" id="SM00343">
    <property type="entry name" value="ZnF_C2HC"/>
    <property type="match status" value="1"/>
</dbReference>
<reference evidence="4" key="1">
    <citation type="journal article" date="2020" name="Cell">
        <title>Large-Scale Comparative Analyses of Tick Genomes Elucidate Their Genetic Diversity and Vector Capacities.</title>
        <authorList>
            <consortium name="Tick Genome and Microbiome Consortium (TIGMIC)"/>
            <person name="Jia N."/>
            <person name="Wang J."/>
            <person name="Shi W."/>
            <person name="Du L."/>
            <person name="Sun Y."/>
            <person name="Zhan W."/>
            <person name="Jiang J.F."/>
            <person name="Wang Q."/>
            <person name="Zhang B."/>
            <person name="Ji P."/>
            <person name="Bell-Sakyi L."/>
            <person name="Cui X.M."/>
            <person name="Yuan T.T."/>
            <person name="Jiang B.G."/>
            <person name="Yang W.F."/>
            <person name="Lam T.T."/>
            <person name="Chang Q.C."/>
            <person name="Ding S.J."/>
            <person name="Wang X.J."/>
            <person name="Zhu J.G."/>
            <person name="Ruan X.D."/>
            <person name="Zhao L."/>
            <person name="Wei J.T."/>
            <person name="Ye R.Z."/>
            <person name="Que T.C."/>
            <person name="Du C.H."/>
            <person name="Zhou Y.H."/>
            <person name="Cheng J.X."/>
            <person name="Dai P.F."/>
            <person name="Guo W.B."/>
            <person name="Han X.H."/>
            <person name="Huang E.J."/>
            <person name="Li L.F."/>
            <person name="Wei W."/>
            <person name="Gao Y.C."/>
            <person name="Liu J.Z."/>
            <person name="Shao H.Z."/>
            <person name="Wang X."/>
            <person name="Wang C.C."/>
            <person name="Yang T.C."/>
            <person name="Huo Q.B."/>
            <person name="Li W."/>
            <person name="Chen H.Y."/>
            <person name="Chen S.E."/>
            <person name="Zhou L.G."/>
            <person name="Ni X.B."/>
            <person name="Tian J.H."/>
            <person name="Sheng Y."/>
            <person name="Liu T."/>
            <person name="Pan Y.S."/>
            <person name="Xia L.Y."/>
            <person name="Li J."/>
            <person name="Zhao F."/>
            <person name="Cao W.C."/>
        </authorList>
    </citation>
    <scope>NUCLEOTIDE SEQUENCE</scope>
    <source>
        <strain evidence="4">Rsan-2018</strain>
    </source>
</reference>
<comment type="caution">
    <text evidence="4">The sequence shown here is derived from an EMBL/GenBank/DDBJ whole genome shotgun (WGS) entry which is preliminary data.</text>
</comment>
<reference evidence="4" key="2">
    <citation type="submission" date="2021-09" db="EMBL/GenBank/DDBJ databases">
        <authorList>
            <person name="Jia N."/>
            <person name="Wang J."/>
            <person name="Shi W."/>
            <person name="Du L."/>
            <person name="Sun Y."/>
            <person name="Zhan W."/>
            <person name="Jiang J."/>
            <person name="Wang Q."/>
            <person name="Zhang B."/>
            <person name="Ji P."/>
            <person name="Sakyi L.B."/>
            <person name="Cui X."/>
            <person name="Yuan T."/>
            <person name="Jiang B."/>
            <person name="Yang W."/>
            <person name="Lam T.T.-Y."/>
            <person name="Chang Q."/>
            <person name="Ding S."/>
            <person name="Wang X."/>
            <person name="Zhu J."/>
            <person name="Ruan X."/>
            <person name="Zhao L."/>
            <person name="Wei J."/>
            <person name="Que T."/>
            <person name="Du C."/>
            <person name="Cheng J."/>
            <person name="Dai P."/>
            <person name="Han X."/>
            <person name="Huang E."/>
            <person name="Gao Y."/>
            <person name="Liu J."/>
            <person name="Shao H."/>
            <person name="Ye R."/>
            <person name="Li L."/>
            <person name="Wei W."/>
            <person name="Wang X."/>
            <person name="Wang C."/>
            <person name="Huo Q."/>
            <person name="Li W."/>
            <person name="Guo W."/>
            <person name="Chen H."/>
            <person name="Chen S."/>
            <person name="Zhou L."/>
            <person name="Zhou L."/>
            <person name="Ni X."/>
            <person name="Tian J."/>
            <person name="Zhou Y."/>
            <person name="Sheng Y."/>
            <person name="Liu T."/>
            <person name="Pan Y."/>
            <person name="Xia L."/>
            <person name="Li J."/>
            <person name="Zhao F."/>
            <person name="Cao W."/>
        </authorList>
    </citation>
    <scope>NUCLEOTIDE SEQUENCE</scope>
    <source>
        <strain evidence="4">Rsan-2018</strain>
        <tissue evidence="4">Larvae</tissue>
    </source>
</reference>
<feature type="region of interest" description="Disordered" evidence="2">
    <location>
        <begin position="340"/>
        <end position="425"/>
    </location>
</feature>
<protein>
    <recommendedName>
        <fullName evidence="3">CCHC-type domain-containing protein</fullName>
    </recommendedName>
</protein>
<sequence length="589" mass="65375">MAATTEEMESSAEDLEATPSTSATPNEQEDAAYEDAGFAADKTGWKVVTSRKTKKKERAETVVQPSQQENHPSGGQVSSSRTPPNIMNRVIRASRMPPLPQDNIKIVFRPKGGLNLQKVGPILVSKALVTAANLRPDQTTEDIICPNIMQNIMVASTPFRENADKYADVGAIQIAGKQYEVSAYEAAPSDTCKGVIRHIDAADDHRTIERNIVNDRNPTALAAKRIKNSGSVIVVFDGLRVPNFVRYGPTLVPCYLYRRQVDICYVCGKLGHRADVCPDPGYTQCRGCGISNPTSSHVCNPQCKLCGGLHATADKVCTKRYLTPYVVRARRLRARLEQQDQAQLAEEDKQQTERGRSTSKTSTRSHSRSRSRSRTPARTSTTSRSRSGSRVRFARKNSGGDGTWADKVRGATMTTPKEKSESCNTDKERIAMLEQELRELKAAYNKLILELSEARKANSSRPTRTPEPPTDIETPQPVDIARQGEQREESPAPKKRAVTQPRMAVRSDVKDAMDVMSENMRLMNESMMRMNEKMDMFNTRVQKMEVYLNNTVVPAMERMSSQHIGVHGPLHDAFTASEGCYDGQHGSDK</sequence>